<feature type="transmembrane region" description="Helical" evidence="6">
    <location>
        <begin position="198"/>
        <end position="217"/>
    </location>
</feature>
<dbReference type="GO" id="GO:0005886">
    <property type="term" value="C:plasma membrane"/>
    <property type="evidence" value="ECO:0007669"/>
    <property type="project" value="UniProtKB-SubCell"/>
</dbReference>
<dbReference type="PANTHER" id="PTHR47089:SF1">
    <property type="entry name" value="GUANOSINE ABC TRANSPORTER PERMEASE PROTEIN NUPP"/>
    <property type="match status" value="1"/>
</dbReference>
<feature type="transmembrane region" description="Helical" evidence="6">
    <location>
        <begin position="116"/>
        <end position="139"/>
    </location>
</feature>
<keyword evidence="4 6" id="KW-1133">Transmembrane helix</keyword>
<gene>
    <name evidence="7" type="ORF">DRJ26_03705</name>
</gene>
<dbReference type="CDD" id="cd06580">
    <property type="entry name" value="TM_PBP1_transp_TpRbsC_like"/>
    <property type="match status" value="1"/>
</dbReference>
<dbReference type="Proteomes" id="UP000269499">
    <property type="component" value="Unassembled WGS sequence"/>
</dbReference>
<feature type="transmembrane region" description="Helical" evidence="6">
    <location>
        <begin position="94"/>
        <end position="110"/>
    </location>
</feature>
<evidence type="ECO:0000256" key="5">
    <source>
        <dbReference type="ARBA" id="ARBA00023136"/>
    </source>
</evidence>
<keyword evidence="3 6" id="KW-0812">Transmembrane</keyword>
<dbReference type="PANTHER" id="PTHR47089">
    <property type="entry name" value="ABC TRANSPORTER, PERMEASE PROTEIN"/>
    <property type="match status" value="1"/>
</dbReference>
<evidence type="ECO:0000256" key="3">
    <source>
        <dbReference type="ARBA" id="ARBA00022692"/>
    </source>
</evidence>
<evidence type="ECO:0000256" key="1">
    <source>
        <dbReference type="ARBA" id="ARBA00004651"/>
    </source>
</evidence>
<keyword evidence="5 6" id="KW-0472">Membrane</keyword>
<name>A0A497F2P9_9CREN</name>
<dbReference type="GO" id="GO:0022857">
    <property type="term" value="F:transmembrane transporter activity"/>
    <property type="evidence" value="ECO:0007669"/>
    <property type="project" value="InterPro"/>
</dbReference>
<feature type="transmembrane region" description="Helical" evidence="6">
    <location>
        <begin position="238"/>
        <end position="258"/>
    </location>
</feature>
<sequence length="361" mass="38974">MIEIKLEKRPPPSKIEALIYSKISVAFALFVSGVILKVYGVDPVEAYKIIAFNVFGSIPGISETIVKSIPLALCGVGLTVAYRAKIWNIGAEGQLLLGAIAATGVALFTGDLPPYLLVPLMFLAGFAAGAMWGAIPAFLKAFFNVNEVIVTTMMNYIAIELVRYLIYGPWRGSKEWGYPITDEIPDAAKLICIPGTRIHIATLILAIASSILVYILITRTTFGFEIRVAGGNPEAAKYAGISYVKVVLLSMIISGGLAGLAGTGEIAGIHYRLRYPESISMGYGFTAIIVAWLARLNPILVIVTSLFFGGLLVGGYVMKMMLGLPVAMVNIFNGATLLSVLLCELMLQYKVKLKIERRKLT</sequence>
<evidence type="ECO:0000256" key="4">
    <source>
        <dbReference type="ARBA" id="ARBA00022989"/>
    </source>
</evidence>
<protein>
    <submittedName>
        <fullName evidence="7">ABC transporter permease</fullName>
    </submittedName>
</protein>
<comment type="subcellular location">
    <subcellularLocation>
        <location evidence="1">Cell membrane</location>
        <topology evidence="1">Multi-pass membrane protein</topology>
    </subcellularLocation>
</comment>
<organism evidence="7 8">
    <name type="scientific">Thermoproteota archaeon</name>
    <dbReference type="NCBI Taxonomy" id="2056631"/>
    <lineage>
        <taxon>Archaea</taxon>
        <taxon>Thermoproteota</taxon>
    </lineage>
</organism>
<evidence type="ECO:0000256" key="6">
    <source>
        <dbReference type="SAM" id="Phobius"/>
    </source>
</evidence>
<feature type="transmembrane region" description="Helical" evidence="6">
    <location>
        <begin position="324"/>
        <end position="347"/>
    </location>
</feature>
<feature type="transmembrane region" description="Helical" evidence="6">
    <location>
        <begin position="60"/>
        <end position="82"/>
    </location>
</feature>
<dbReference type="EMBL" id="QMRA01000079">
    <property type="protein sequence ID" value="RLE53160.1"/>
    <property type="molecule type" value="Genomic_DNA"/>
</dbReference>
<evidence type="ECO:0000313" key="8">
    <source>
        <dbReference type="Proteomes" id="UP000269499"/>
    </source>
</evidence>
<keyword evidence="2" id="KW-1003">Cell membrane</keyword>
<feature type="transmembrane region" description="Helical" evidence="6">
    <location>
        <begin position="20"/>
        <end position="40"/>
    </location>
</feature>
<dbReference type="Pfam" id="PF02653">
    <property type="entry name" value="BPD_transp_2"/>
    <property type="match status" value="1"/>
</dbReference>
<dbReference type="AlphaFoldDB" id="A0A497F2P9"/>
<accession>A0A497F2P9</accession>
<reference evidence="7 8" key="1">
    <citation type="submission" date="2018-06" db="EMBL/GenBank/DDBJ databases">
        <title>Extensive metabolic versatility and redundancy in microbially diverse, dynamic hydrothermal sediments.</title>
        <authorList>
            <person name="Dombrowski N."/>
            <person name="Teske A."/>
            <person name="Baker B.J."/>
        </authorList>
    </citation>
    <scope>NUCLEOTIDE SEQUENCE [LARGE SCALE GENOMIC DNA]</scope>
    <source>
        <strain evidence="7">B20_G2</strain>
    </source>
</reference>
<evidence type="ECO:0000256" key="2">
    <source>
        <dbReference type="ARBA" id="ARBA00022475"/>
    </source>
</evidence>
<comment type="caution">
    <text evidence="7">The sequence shown here is derived from an EMBL/GenBank/DDBJ whole genome shotgun (WGS) entry which is preliminary data.</text>
</comment>
<feature type="transmembrane region" description="Helical" evidence="6">
    <location>
        <begin position="278"/>
        <end position="294"/>
    </location>
</feature>
<feature type="transmembrane region" description="Helical" evidence="6">
    <location>
        <begin position="299"/>
        <end position="318"/>
    </location>
</feature>
<feature type="transmembrane region" description="Helical" evidence="6">
    <location>
        <begin position="148"/>
        <end position="166"/>
    </location>
</feature>
<proteinExistence type="predicted"/>
<dbReference type="InterPro" id="IPR001851">
    <property type="entry name" value="ABC_transp_permease"/>
</dbReference>
<evidence type="ECO:0000313" key="7">
    <source>
        <dbReference type="EMBL" id="RLE53160.1"/>
    </source>
</evidence>